<feature type="region of interest" description="Disordered" evidence="1">
    <location>
        <begin position="1"/>
        <end position="26"/>
    </location>
</feature>
<dbReference type="EMBL" id="JAGKSP010000039">
    <property type="protein sequence ID" value="MBP3967346.1"/>
    <property type="molecule type" value="Genomic_DNA"/>
</dbReference>
<evidence type="ECO:0000313" key="3">
    <source>
        <dbReference type="Proteomes" id="UP000673394"/>
    </source>
</evidence>
<organism evidence="2 3">
    <name type="scientific">Paenibacillus lignilyticus</name>
    <dbReference type="NCBI Taxonomy" id="1172615"/>
    <lineage>
        <taxon>Bacteria</taxon>
        <taxon>Bacillati</taxon>
        <taxon>Bacillota</taxon>
        <taxon>Bacilli</taxon>
        <taxon>Bacillales</taxon>
        <taxon>Paenibacillaceae</taxon>
        <taxon>Paenibacillus</taxon>
    </lineage>
</organism>
<name>A0ABS5CNC6_9BACL</name>
<dbReference type="Proteomes" id="UP000673394">
    <property type="component" value="Unassembled WGS sequence"/>
</dbReference>
<dbReference type="RefSeq" id="WP_210664442.1">
    <property type="nucleotide sequence ID" value="NZ_JAGKSP010000039.1"/>
</dbReference>
<sequence>MPGSTINEKADDKSMTGNGKKSTRKQVSKDLVIEKGLHFLREAGAEHICSVCIENGGSCCSGCRHLLDGMGCQRRNTSCTAWLCGFLKFVLYEMELLQDWDAFWNQIPGQSYREDFTPETITIRKDLVIRNFQIISKALASDLQELEKTQIAIGFIISLREKINKHIDRLGYYKNDPLKKAKTKENIRILSTPFYRFHKACAEYRLQHQKQAAQLIHERLTSGTSSVREL</sequence>
<accession>A0ABS5CNC6</accession>
<protein>
    <recommendedName>
        <fullName evidence="4">DNA mismatch repair protein</fullName>
    </recommendedName>
</protein>
<evidence type="ECO:0000256" key="1">
    <source>
        <dbReference type="SAM" id="MobiDB-lite"/>
    </source>
</evidence>
<keyword evidence="3" id="KW-1185">Reference proteome</keyword>
<gene>
    <name evidence="2" type="ORF">I8J30_32265</name>
</gene>
<evidence type="ECO:0000313" key="2">
    <source>
        <dbReference type="EMBL" id="MBP3967346.1"/>
    </source>
</evidence>
<evidence type="ECO:0008006" key="4">
    <source>
        <dbReference type="Google" id="ProtNLM"/>
    </source>
</evidence>
<proteinExistence type="predicted"/>
<reference evidence="2 3" key="1">
    <citation type="submission" date="2021-04" db="EMBL/GenBank/DDBJ databases">
        <title>Paenibacillus sp. DLE-14 whole genome sequence.</title>
        <authorList>
            <person name="Ham Y.J."/>
        </authorList>
    </citation>
    <scope>NUCLEOTIDE SEQUENCE [LARGE SCALE GENOMIC DNA]</scope>
    <source>
        <strain evidence="2 3">DLE-14</strain>
    </source>
</reference>
<comment type="caution">
    <text evidence="2">The sequence shown here is derived from an EMBL/GenBank/DDBJ whole genome shotgun (WGS) entry which is preliminary data.</text>
</comment>